<sequence>MKFTLPLVTAALFATSASAGFFASCKPNWTIFDNKLTAECRQINGAYRKTQMDMNLCVANDNGRLVGRDNGNYLRSCYSCAQGGLRIVDAPYNSFLQCMCVSSSGKEAPTEVDLDPFLQNVDGYLSCYGHRGAPV</sequence>
<dbReference type="EMBL" id="MU864952">
    <property type="protein sequence ID" value="KAK4464026.1"/>
    <property type="molecule type" value="Genomic_DNA"/>
</dbReference>
<accession>A0AAV9HW49</accession>
<protein>
    <recommendedName>
        <fullName evidence="2">Cyanovirin-N domain-containing protein</fullName>
    </recommendedName>
</protein>
<name>A0AAV9HW49_9PEZI</name>
<dbReference type="SUPFAM" id="SSF51322">
    <property type="entry name" value="Cyanovirin-N"/>
    <property type="match status" value="1"/>
</dbReference>
<evidence type="ECO:0000259" key="2">
    <source>
        <dbReference type="SMART" id="SM01111"/>
    </source>
</evidence>
<evidence type="ECO:0000256" key="1">
    <source>
        <dbReference type="SAM" id="SignalP"/>
    </source>
</evidence>
<dbReference type="InterPro" id="IPR011058">
    <property type="entry name" value="Cyanovirin-N"/>
</dbReference>
<dbReference type="InterPro" id="IPR036673">
    <property type="entry name" value="Cyanovirin-N_sf"/>
</dbReference>
<comment type="caution">
    <text evidence="3">The sequence shown here is derived from an EMBL/GenBank/DDBJ whole genome shotgun (WGS) entry which is preliminary data.</text>
</comment>
<gene>
    <name evidence="3" type="ORF">QBC42DRAFT_264160</name>
</gene>
<evidence type="ECO:0000313" key="4">
    <source>
        <dbReference type="Proteomes" id="UP001321749"/>
    </source>
</evidence>
<organism evidence="3 4">
    <name type="scientific">Cladorrhinum samala</name>
    <dbReference type="NCBI Taxonomy" id="585594"/>
    <lineage>
        <taxon>Eukaryota</taxon>
        <taxon>Fungi</taxon>
        <taxon>Dikarya</taxon>
        <taxon>Ascomycota</taxon>
        <taxon>Pezizomycotina</taxon>
        <taxon>Sordariomycetes</taxon>
        <taxon>Sordariomycetidae</taxon>
        <taxon>Sordariales</taxon>
        <taxon>Podosporaceae</taxon>
        <taxon>Cladorrhinum</taxon>
    </lineage>
</organism>
<feature type="domain" description="Cyanovirin-N" evidence="2">
    <location>
        <begin position="20"/>
        <end position="127"/>
    </location>
</feature>
<keyword evidence="4" id="KW-1185">Reference proteome</keyword>
<proteinExistence type="predicted"/>
<dbReference type="Pfam" id="PF08881">
    <property type="entry name" value="CVNH"/>
    <property type="match status" value="1"/>
</dbReference>
<keyword evidence="1" id="KW-0732">Signal</keyword>
<dbReference type="AlphaFoldDB" id="A0AAV9HW49"/>
<feature type="signal peptide" evidence="1">
    <location>
        <begin position="1"/>
        <end position="19"/>
    </location>
</feature>
<evidence type="ECO:0000313" key="3">
    <source>
        <dbReference type="EMBL" id="KAK4464026.1"/>
    </source>
</evidence>
<dbReference type="Proteomes" id="UP001321749">
    <property type="component" value="Unassembled WGS sequence"/>
</dbReference>
<dbReference type="Gene3D" id="2.30.60.10">
    <property type="entry name" value="Cyanovirin-N"/>
    <property type="match status" value="1"/>
</dbReference>
<dbReference type="SMART" id="SM01111">
    <property type="entry name" value="CVNH"/>
    <property type="match status" value="1"/>
</dbReference>
<dbReference type="PROSITE" id="PS51257">
    <property type="entry name" value="PROKAR_LIPOPROTEIN"/>
    <property type="match status" value="1"/>
</dbReference>
<reference evidence="3" key="1">
    <citation type="journal article" date="2023" name="Mol. Phylogenet. Evol.">
        <title>Genome-scale phylogeny and comparative genomics of the fungal order Sordariales.</title>
        <authorList>
            <person name="Hensen N."/>
            <person name="Bonometti L."/>
            <person name="Westerberg I."/>
            <person name="Brannstrom I.O."/>
            <person name="Guillou S."/>
            <person name="Cros-Aarteil S."/>
            <person name="Calhoun S."/>
            <person name="Haridas S."/>
            <person name="Kuo A."/>
            <person name="Mondo S."/>
            <person name="Pangilinan J."/>
            <person name="Riley R."/>
            <person name="LaButti K."/>
            <person name="Andreopoulos B."/>
            <person name="Lipzen A."/>
            <person name="Chen C."/>
            <person name="Yan M."/>
            <person name="Daum C."/>
            <person name="Ng V."/>
            <person name="Clum A."/>
            <person name="Steindorff A."/>
            <person name="Ohm R.A."/>
            <person name="Martin F."/>
            <person name="Silar P."/>
            <person name="Natvig D.O."/>
            <person name="Lalanne C."/>
            <person name="Gautier V."/>
            <person name="Ament-Velasquez S.L."/>
            <person name="Kruys A."/>
            <person name="Hutchinson M.I."/>
            <person name="Powell A.J."/>
            <person name="Barry K."/>
            <person name="Miller A.N."/>
            <person name="Grigoriev I.V."/>
            <person name="Debuchy R."/>
            <person name="Gladieux P."/>
            <person name="Hiltunen Thoren M."/>
            <person name="Johannesson H."/>
        </authorList>
    </citation>
    <scope>NUCLEOTIDE SEQUENCE</scope>
    <source>
        <strain evidence="3">PSN324</strain>
    </source>
</reference>
<feature type="chain" id="PRO_5043631194" description="Cyanovirin-N domain-containing protein" evidence="1">
    <location>
        <begin position="20"/>
        <end position="135"/>
    </location>
</feature>
<reference evidence="3" key="2">
    <citation type="submission" date="2023-06" db="EMBL/GenBank/DDBJ databases">
        <authorList>
            <consortium name="Lawrence Berkeley National Laboratory"/>
            <person name="Mondo S.J."/>
            <person name="Hensen N."/>
            <person name="Bonometti L."/>
            <person name="Westerberg I."/>
            <person name="Brannstrom I.O."/>
            <person name="Guillou S."/>
            <person name="Cros-Aarteil S."/>
            <person name="Calhoun S."/>
            <person name="Haridas S."/>
            <person name="Kuo A."/>
            <person name="Pangilinan J."/>
            <person name="Riley R."/>
            <person name="Labutti K."/>
            <person name="Andreopoulos B."/>
            <person name="Lipzen A."/>
            <person name="Chen C."/>
            <person name="Yanf M."/>
            <person name="Daum C."/>
            <person name="Ng V."/>
            <person name="Clum A."/>
            <person name="Steindorff A."/>
            <person name="Ohm R."/>
            <person name="Martin F."/>
            <person name="Silar P."/>
            <person name="Natvig D."/>
            <person name="Lalanne C."/>
            <person name="Gautier V."/>
            <person name="Ament-Velasquez S.L."/>
            <person name="Kruys A."/>
            <person name="Hutchinson M.I."/>
            <person name="Powell A.J."/>
            <person name="Barry K."/>
            <person name="Miller A.N."/>
            <person name="Grigoriev I.V."/>
            <person name="Debuchy R."/>
            <person name="Gladieux P."/>
            <person name="Thoren M.H."/>
            <person name="Johannesson H."/>
        </authorList>
    </citation>
    <scope>NUCLEOTIDE SEQUENCE</scope>
    <source>
        <strain evidence="3">PSN324</strain>
    </source>
</reference>